<dbReference type="InterPro" id="IPR003722">
    <property type="entry name" value="Cbl_synth_CobH/CbiC"/>
</dbReference>
<proteinExistence type="inferred from homology"/>
<comment type="pathway">
    <text evidence="1">Cofactor biosynthesis; adenosylcobalamin biosynthesis.</text>
</comment>
<keyword evidence="5" id="KW-0413">Isomerase</keyword>
<name>A0A650CMS3_9CREN</name>
<gene>
    <name evidence="8" type="ORF">D1868_03605</name>
</gene>
<organism evidence="8 9">
    <name type="scientific">Stygiolobus azoricus</name>
    <dbReference type="NCBI Taxonomy" id="41675"/>
    <lineage>
        <taxon>Archaea</taxon>
        <taxon>Thermoproteota</taxon>
        <taxon>Thermoprotei</taxon>
        <taxon>Sulfolobales</taxon>
        <taxon>Sulfolobaceae</taxon>
        <taxon>Stygiolobus</taxon>
    </lineage>
</organism>
<comment type="similarity">
    <text evidence="2">Belongs to the CobH/CbiC family.</text>
</comment>
<keyword evidence="3" id="KW-0169">Cobalamin biosynthesis</keyword>
<evidence type="ECO:0000259" key="7">
    <source>
        <dbReference type="Pfam" id="PF02570"/>
    </source>
</evidence>
<dbReference type="PANTHER" id="PTHR43588:SF1">
    <property type="entry name" value="COBALT-PRECORRIN-8 METHYLMUTASE"/>
    <property type="match status" value="1"/>
</dbReference>
<dbReference type="Pfam" id="PF01903">
    <property type="entry name" value="CbiX"/>
    <property type="match status" value="1"/>
</dbReference>
<protein>
    <submittedName>
        <fullName evidence="8">Precorrin-8X methylmutase</fullName>
    </submittedName>
</protein>
<evidence type="ECO:0000313" key="8">
    <source>
        <dbReference type="EMBL" id="QGR19150.1"/>
    </source>
</evidence>
<keyword evidence="4" id="KW-0479">Metal-binding</keyword>
<sequence length="332" mass="37198">MVKKSAIIMITHGSRRHAFVEDMQKLATYLEEKLEVPVFLSHNEYTEPNWRNLLLDLTEKGFDHFVFALAFLGRGNHVAKDIMGEIGASEFYQWTMTKYKDKEINVYFTRPLADSELVKLALFYRVKNAFDTDERQEYIEDPEEIEERTMSIIREKVKEDLGVDGEELEIISRAVYASGNLEISKQVYISPEAINSGIEALKAQLPILTDVKMVMAGIRWKKVENYLDSSGELAKKLGITRTAASIRMGLTSPKIVVIGNAPTALVETLRVQKEKSLEIPLIVASPPGFTNAVESKEELIKSGIPAIVIKGTYGGSSIAVAIVNELIRVAMK</sequence>
<dbReference type="Gene3D" id="3.40.50.1400">
    <property type="match status" value="1"/>
</dbReference>
<dbReference type="Gene3D" id="3.40.50.10230">
    <property type="entry name" value="Cobalamin biosynthesis CobH/CbiC, precorrin-8X methylmutase"/>
    <property type="match status" value="1"/>
</dbReference>
<dbReference type="GO" id="GO:0009236">
    <property type="term" value="P:cobalamin biosynthetic process"/>
    <property type="evidence" value="ECO:0007669"/>
    <property type="project" value="UniProtKB-UniPathway"/>
</dbReference>
<keyword evidence="6" id="KW-0456">Lyase</keyword>
<dbReference type="Proteomes" id="UP000423396">
    <property type="component" value="Chromosome"/>
</dbReference>
<reference evidence="8 9" key="1">
    <citation type="submission" date="2019-10" db="EMBL/GenBank/DDBJ databases">
        <title>Genome Sequences from Six Type Strain Members of the Archaeal Family Sulfolobaceae: Acidianus ambivalens, Acidianus infernus, Metallosphaera prunae, Stygiolobus azoricus, Sulfolobus metallicus, and Sulfurisphaera ohwakuensis.</title>
        <authorList>
            <person name="Counts J.A."/>
            <person name="Kelly R.M."/>
        </authorList>
    </citation>
    <scope>NUCLEOTIDE SEQUENCE [LARGE SCALE GENOMIC DNA]</scope>
    <source>
        <strain evidence="8 9">FC6</strain>
    </source>
</reference>
<dbReference type="GO" id="GO:0016829">
    <property type="term" value="F:lyase activity"/>
    <property type="evidence" value="ECO:0007669"/>
    <property type="project" value="UniProtKB-KW"/>
</dbReference>
<dbReference type="GO" id="GO:0046872">
    <property type="term" value="F:metal ion binding"/>
    <property type="evidence" value="ECO:0007669"/>
    <property type="project" value="UniProtKB-KW"/>
</dbReference>
<accession>A0A650CMS3</accession>
<evidence type="ECO:0000256" key="4">
    <source>
        <dbReference type="ARBA" id="ARBA00022723"/>
    </source>
</evidence>
<dbReference type="AlphaFoldDB" id="A0A650CMS3"/>
<dbReference type="InterPro" id="IPR036588">
    <property type="entry name" value="CobH/CbiC_sf"/>
</dbReference>
<dbReference type="InterPro" id="IPR002762">
    <property type="entry name" value="CbiX-like"/>
</dbReference>
<dbReference type="UniPathway" id="UPA00148"/>
<keyword evidence="9" id="KW-1185">Reference proteome</keyword>
<dbReference type="PANTHER" id="PTHR43588">
    <property type="entry name" value="COBALT-PRECORRIN-8 METHYLMUTASE"/>
    <property type="match status" value="1"/>
</dbReference>
<feature type="domain" description="Cobalamin biosynthesis precorrin-8X methylmutase CobH/CbiC" evidence="7">
    <location>
        <begin position="144"/>
        <end position="328"/>
    </location>
</feature>
<evidence type="ECO:0000256" key="1">
    <source>
        <dbReference type="ARBA" id="ARBA00004953"/>
    </source>
</evidence>
<dbReference type="NCBIfam" id="NF004449">
    <property type="entry name" value="PRK05782.1"/>
    <property type="match status" value="1"/>
</dbReference>
<dbReference type="KEGG" id="sazo:D1868_03605"/>
<dbReference type="GO" id="GO:0016993">
    <property type="term" value="F:precorrin-8X methylmutase activity"/>
    <property type="evidence" value="ECO:0007669"/>
    <property type="project" value="InterPro"/>
</dbReference>
<dbReference type="CDD" id="cd03415">
    <property type="entry name" value="CbiX_CbiC"/>
    <property type="match status" value="1"/>
</dbReference>
<evidence type="ECO:0000256" key="2">
    <source>
        <dbReference type="ARBA" id="ARBA00009774"/>
    </source>
</evidence>
<dbReference type="Pfam" id="PF02570">
    <property type="entry name" value="CbiC"/>
    <property type="match status" value="1"/>
</dbReference>
<dbReference type="EMBL" id="CP045483">
    <property type="protein sequence ID" value="QGR19150.1"/>
    <property type="molecule type" value="Genomic_DNA"/>
</dbReference>
<dbReference type="SUPFAM" id="SSF63965">
    <property type="entry name" value="Precorrin-8X methylmutase CbiC/CobH"/>
    <property type="match status" value="1"/>
</dbReference>
<evidence type="ECO:0000256" key="3">
    <source>
        <dbReference type="ARBA" id="ARBA00022573"/>
    </source>
</evidence>
<evidence type="ECO:0000256" key="6">
    <source>
        <dbReference type="ARBA" id="ARBA00023239"/>
    </source>
</evidence>
<evidence type="ECO:0000313" key="9">
    <source>
        <dbReference type="Proteomes" id="UP000423396"/>
    </source>
</evidence>
<evidence type="ECO:0000256" key="5">
    <source>
        <dbReference type="ARBA" id="ARBA00023235"/>
    </source>
</evidence>
<dbReference type="SUPFAM" id="SSF53800">
    <property type="entry name" value="Chelatase"/>
    <property type="match status" value="1"/>
</dbReference>